<dbReference type="RefSeq" id="WP_168936405.1">
    <property type="nucleotide sequence ID" value="NZ_JABAFY010000066.1"/>
</dbReference>
<gene>
    <name evidence="2" type="ORF">HF854_11435</name>
</gene>
<proteinExistence type="predicted"/>
<comment type="caution">
    <text evidence="2">The sequence shown here is derived from an EMBL/GenBank/DDBJ whole genome shotgun (WGS) entry which is preliminary data.</text>
</comment>
<sequence>MATWSTSDMKKDGQTGWLVRLYEKSVNGVREFGLPSEHSRGTIAVRLPTLAEQARTMRYRDPLPPGNNVPSGVIDFLD</sequence>
<evidence type="ECO:0000256" key="1">
    <source>
        <dbReference type="SAM" id="MobiDB-lite"/>
    </source>
</evidence>
<dbReference type="EMBL" id="JABAFY010000066">
    <property type="protein sequence ID" value="NME53109.1"/>
    <property type="molecule type" value="Genomic_DNA"/>
</dbReference>
<organism evidence="2 3">
    <name type="scientific">Desulfovibrio piger</name>
    <dbReference type="NCBI Taxonomy" id="901"/>
    <lineage>
        <taxon>Bacteria</taxon>
        <taxon>Pseudomonadati</taxon>
        <taxon>Thermodesulfobacteriota</taxon>
        <taxon>Desulfovibrionia</taxon>
        <taxon>Desulfovibrionales</taxon>
        <taxon>Desulfovibrionaceae</taxon>
        <taxon>Desulfovibrio</taxon>
    </lineage>
</organism>
<dbReference type="AlphaFoldDB" id="A0A848CJR1"/>
<evidence type="ECO:0000313" key="3">
    <source>
        <dbReference type="Proteomes" id="UP000522333"/>
    </source>
</evidence>
<protein>
    <submittedName>
        <fullName evidence="2">Uncharacterized protein</fullName>
    </submittedName>
</protein>
<dbReference type="Proteomes" id="UP000522333">
    <property type="component" value="Unassembled WGS sequence"/>
</dbReference>
<accession>A0A848CJR1</accession>
<feature type="region of interest" description="Disordered" evidence="1">
    <location>
        <begin position="57"/>
        <end position="78"/>
    </location>
</feature>
<name>A0A848CJR1_9BACT</name>
<reference evidence="2 3" key="1">
    <citation type="submission" date="2020-04" db="EMBL/GenBank/DDBJ databases">
        <authorList>
            <person name="Hitch T.C.A."/>
            <person name="Wylensek D."/>
            <person name="Clavel T."/>
        </authorList>
    </citation>
    <scope>NUCLEOTIDE SEQUENCE [LARGE SCALE GENOMIC DNA]</scope>
    <source>
        <strain evidence="2 3">PG-251-APC-1</strain>
    </source>
</reference>
<evidence type="ECO:0000313" key="2">
    <source>
        <dbReference type="EMBL" id="NME53109.1"/>
    </source>
</evidence>